<gene>
    <name evidence="1" type="ORF">AZE42_06022</name>
</gene>
<reference evidence="1 2" key="1">
    <citation type="submission" date="2016-03" db="EMBL/GenBank/DDBJ databases">
        <title>Comparative genomics of the ectomycorrhizal sister species Rhizopogon vinicolor and Rhizopogon vesiculosus (Basidiomycota: Boletales) reveals a divergence of the mating type B locus.</title>
        <authorList>
            <person name="Mujic A.B."/>
            <person name="Kuo A."/>
            <person name="Tritt A."/>
            <person name="Lipzen A."/>
            <person name="Chen C."/>
            <person name="Johnson J."/>
            <person name="Sharma A."/>
            <person name="Barry K."/>
            <person name="Grigoriev I.V."/>
            <person name="Spatafora J.W."/>
        </authorList>
    </citation>
    <scope>NUCLEOTIDE SEQUENCE [LARGE SCALE GENOMIC DNA]</scope>
    <source>
        <strain evidence="1 2">AM-OR11-056</strain>
    </source>
</reference>
<keyword evidence="2" id="KW-1185">Reference proteome</keyword>
<evidence type="ECO:0000313" key="1">
    <source>
        <dbReference type="EMBL" id="OJA09647.1"/>
    </source>
</evidence>
<protein>
    <submittedName>
        <fullName evidence="1">Uncharacterized protein</fullName>
    </submittedName>
</protein>
<evidence type="ECO:0000313" key="2">
    <source>
        <dbReference type="Proteomes" id="UP000183567"/>
    </source>
</evidence>
<proteinExistence type="predicted"/>
<name>A0A1J8PM96_9AGAM</name>
<organism evidence="1 2">
    <name type="scientific">Rhizopogon vesiculosus</name>
    <dbReference type="NCBI Taxonomy" id="180088"/>
    <lineage>
        <taxon>Eukaryota</taxon>
        <taxon>Fungi</taxon>
        <taxon>Dikarya</taxon>
        <taxon>Basidiomycota</taxon>
        <taxon>Agaricomycotina</taxon>
        <taxon>Agaricomycetes</taxon>
        <taxon>Agaricomycetidae</taxon>
        <taxon>Boletales</taxon>
        <taxon>Suillineae</taxon>
        <taxon>Rhizopogonaceae</taxon>
        <taxon>Rhizopogon</taxon>
    </lineage>
</organism>
<dbReference type="AlphaFoldDB" id="A0A1J8PM96"/>
<dbReference type="EMBL" id="LVVM01005843">
    <property type="protein sequence ID" value="OJA09647.1"/>
    <property type="molecule type" value="Genomic_DNA"/>
</dbReference>
<comment type="caution">
    <text evidence="1">The sequence shown here is derived from an EMBL/GenBank/DDBJ whole genome shotgun (WGS) entry which is preliminary data.</text>
</comment>
<accession>A0A1J8PM96</accession>
<sequence length="30" mass="3310">MPVYRKTFSIAGQKMFILPAPAAALLCHPH</sequence>
<dbReference type="Proteomes" id="UP000183567">
    <property type="component" value="Unassembled WGS sequence"/>
</dbReference>